<evidence type="ECO:0000256" key="5">
    <source>
        <dbReference type="ARBA" id="ARBA00038749"/>
    </source>
</evidence>
<evidence type="ECO:0000256" key="7">
    <source>
        <dbReference type="PROSITE-ProRule" id="PRU00221"/>
    </source>
</evidence>
<dbReference type="SUPFAM" id="SSF50978">
    <property type="entry name" value="WD40 repeat-like"/>
    <property type="match status" value="1"/>
</dbReference>
<dbReference type="PANTHER" id="PTHR19854:SF1">
    <property type="entry name" value="GUANINE NUCLEOTIDE-BINDING PROTEIN SUBUNIT BETA-LIKE PROTEIN 1"/>
    <property type="match status" value="1"/>
</dbReference>
<name>A0A8H7AU67_9EURO</name>
<evidence type="ECO:0000313" key="8">
    <source>
        <dbReference type="EMBL" id="KAF7513022.1"/>
    </source>
</evidence>
<feature type="repeat" description="WD" evidence="7">
    <location>
        <begin position="16"/>
        <end position="57"/>
    </location>
</feature>
<evidence type="ECO:0000256" key="2">
    <source>
        <dbReference type="ARBA" id="ARBA00022737"/>
    </source>
</evidence>
<evidence type="ECO:0000313" key="9">
    <source>
        <dbReference type="Proteomes" id="UP000606974"/>
    </source>
</evidence>
<dbReference type="AlphaFoldDB" id="A0A8H7AU67"/>
<proteinExistence type="inferred from homology"/>
<keyword evidence="1 7" id="KW-0853">WD repeat</keyword>
<dbReference type="PROSITE" id="PS50294">
    <property type="entry name" value="WD_REPEATS_REGION"/>
    <property type="match status" value="1"/>
</dbReference>
<dbReference type="SMART" id="SM00320">
    <property type="entry name" value="WD40"/>
    <property type="match status" value="5"/>
</dbReference>
<protein>
    <recommendedName>
        <fullName evidence="6">ASTRA-associated protein 1</fullName>
    </recommendedName>
</protein>
<dbReference type="PROSITE" id="PS50082">
    <property type="entry name" value="WD_REPEATS_2"/>
    <property type="match status" value="2"/>
</dbReference>
<dbReference type="Proteomes" id="UP000606974">
    <property type="component" value="Unassembled WGS sequence"/>
</dbReference>
<comment type="caution">
    <text evidence="8">The sequence shown here is derived from an EMBL/GenBank/DDBJ whole genome shotgun (WGS) entry which is preliminary data.</text>
</comment>
<evidence type="ECO:0000256" key="6">
    <source>
        <dbReference type="ARBA" id="ARBA00040563"/>
    </source>
</evidence>
<dbReference type="OrthoDB" id="7668193at2759"/>
<dbReference type="InterPro" id="IPR001680">
    <property type="entry name" value="WD40_rpt"/>
</dbReference>
<comment type="similarity">
    <text evidence="4">Belongs to the WD repeat ASA1 family.</text>
</comment>
<dbReference type="EMBL" id="JAACFV010000008">
    <property type="protein sequence ID" value="KAF7513022.1"/>
    <property type="molecule type" value="Genomic_DNA"/>
</dbReference>
<comment type="function">
    <text evidence="3">Component of the ASTRA complex involved in chromatin remodeling.</text>
</comment>
<dbReference type="InterPro" id="IPR015943">
    <property type="entry name" value="WD40/YVTN_repeat-like_dom_sf"/>
</dbReference>
<keyword evidence="2" id="KW-0677">Repeat</keyword>
<reference evidence="8" key="1">
    <citation type="submission" date="2020-02" db="EMBL/GenBank/DDBJ databases">
        <authorList>
            <person name="Palmer J.M."/>
        </authorList>
    </citation>
    <scope>NUCLEOTIDE SEQUENCE</scope>
    <source>
        <strain evidence="8">EPUS1.4</strain>
        <tissue evidence="8">Thallus</tissue>
    </source>
</reference>
<evidence type="ECO:0000256" key="3">
    <source>
        <dbReference type="ARBA" id="ARBA00037338"/>
    </source>
</evidence>
<evidence type="ECO:0000256" key="1">
    <source>
        <dbReference type="ARBA" id="ARBA00022574"/>
    </source>
</evidence>
<dbReference type="InterPro" id="IPR036322">
    <property type="entry name" value="WD40_repeat_dom_sf"/>
</dbReference>
<organism evidence="8 9">
    <name type="scientific">Endocarpon pusillum</name>
    <dbReference type="NCBI Taxonomy" id="364733"/>
    <lineage>
        <taxon>Eukaryota</taxon>
        <taxon>Fungi</taxon>
        <taxon>Dikarya</taxon>
        <taxon>Ascomycota</taxon>
        <taxon>Pezizomycotina</taxon>
        <taxon>Eurotiomycetes</taxon>
        <taxon>Chaetothyriomycetidae</taxon>
        <taxon>Verrucariales</taxon>
        <taxon>Verrucariaceae</taxon>
        <taxon>Endocarpon</taxon>
    </lineage>
</organism>
<sequence>MSSVGNLPPATPAFILRGHTAPVHALQFYKQNAFLVSGDSEGWIVVWRLASKRPAACWQGHRGSVLGIKVWENSVITHGRDHKLRAWQVTEASLEGDTLDARLPAEEEGRHGTEREQPWLLHSMDVSALNFCAFAICIASNAGSAEDAECQAIIAAPNALDSGGIDFFHLPSERRVSVLPADPQVKTGMVMALDLFHQPETRLLTVVSGYEDGRTMVHQRKPMASLEENWKWEMILVSRPHSQPVLSLDTLPSKDFYFTSSADAVIGKLAIPTSNFDSDKNIKPVKTNNTKHAGQQDLTVRNDGKIFATAGWDARIRIYSTKTLEELAVLKWHQDGCYSVAYADTLSLGLHEMPSEAGQDQALLASRDSTNSALEVIRQQRSLKAQMTHWLAAGGKDGKISLWDIY</sequence>
<dbReference type="InterPro" id="IPR019775">
    <property type="entry name" value="WD40_repeat_CS"/>
</dbReference>
<accession>A0A8H7AU67</accession>
<evidence type="ECO:0000256" key="4">
    <source>
        <dbReference type="ARBA" id="ARBA00037931"/>
    </source>
</evidence>
<feature type="repeat" description="WD" evidence="7">
    <location>
        <begin position="391"/>
        <end position="406"/>
    </location>
</feature>
<dbReference type="Gene3D" id="2.130.10.10">
    <property type="entry name" value="YVTN repeat-like/Quinoprotein amine dehydrogenase"/>
    <property type="match status" value="2"/>
</dbReference>
<dbReference type="PROSITE" id="PS00678">
    <property type="entry name" value="WD_REPEATS_1"/>
    <property type="match status" value="1"/>
</dbReference>
<gene>
    <name evidence="8" type="ORF">GJ744_011288</name>
</gene>
<dbReference type="Pfam" id="PF00400">
    <property type="entry name" value="WD40"/>
    <property type="match status" value="2"/>
</dbReference>
<keyword evidence="9" id="KW-1185">Reference proteome</keyword>
<dbReference type="PANTHER" id="PTHR19854">
    <property type="entry name" value="TRANSDUCIN BETA-LIKE 3"/>
    <property type="match status" value="1"/>
</dbReference>
<comment type="subunit">
    <text evidence="5">Component of the ASTRA chromatin remodeling machinery complex.</text>
</comment>